<dbReference type="InParanoid" id="E4UNW3"/>
<organism evidence="2">
    <name type="scientific">Arthroderma gypseum (strain ATCC MYA-4604 / CBS 118893)</name>
    <name type="common">Microsporum gypseum</name>
    <dbReference type="NCBI Taxonomy" id="535722"/>
    <lineage>
        <taxon>Eukaryota</taxon>
        <taxon>Fungi</taxon>
        <taxon>Dikarya</taxon>
        <taxon>Ascomycota</taxon>
        <taxon>Pezizomycotina</taxon>
        <taxon>Eurotiomycetes</taxon>
        <taxon>Eurotiomycetidae</taxon>
        <taxon>Onygenales</taxon>
        <taxon>Arthrodermataceae</taxon>
        <taxon>Nannizzia</taxon>
    </lineage>
</organism>
<evidence type="ECO:0000313" key="2">
    <source>
        <dbReference type="Proteomes" id="UP000002669"/>
    </source>
</evidence>
<proteinExistence type="predicted"/>
<dbReference type="AlphaFoldDB" id="E4UNW3"/>
<dbReference type="EMBL" id="DS989823">
    <property type="protein sequence ID" value="EFQ99716.1"/>
    <property type="molecule type" value="Genomic_DNA"/>
</dbReference>
<evidence type="ECO:0000313" key="1">
    <source>
        <dbReference type="EMBL" id="EFQ99716.1"/>
    </source>
</evidence>
<dbReference type="HOGENOM" id="CLU_1834680_0_0_1"/>
<protein>
    <submittedName>
        <fullName evidence="1">Uncharacterized protein</fullName>
    </submittedName>
</protein>
<dbReference type="VEuPathDB" id="FungiDB:MGYG_08995"/>
<accession>E4UNW3</accession>
<dbReference type="Proteomes" id="UP000002669">
    <property type="component" value="Unassembled WGS sequence"/>
</dbReference>
<sequence length="140" mass="15174">MSVRLILHKLQAASSIPSIRGCDVMCDRPGCALQYCTDSLSVYDMYSKLSNLGVLEGRWVGGKGTIGALTGAIAAFGAEEPHSKDVGDVGNGGIISIYSRKTKPEERKHVQKGERGIVSIFEERKPVKEKEECGDEGFKQ</sequence>
<dbReference type="RefSeq" id="XP_003175199.1">
    <property type="nucleotide sequence ID" value="XM_003175151.1"/>
</dbReference>
<gene>
    <name evidence="1" type="ORF">MGYG_08995</name>
</gene>
<dbReference type="GeneID" id="10030505"/>
<name>E4UNW3_ARTGP</name>
<keyword evidence="2" id="KW-1185">Reference proteome</keyword>
<reference evidence="2" key="1">
    <citation type="journal article" date="2012" name="MBio">
        <title>Comparative genome analysis of Trichophyton rubrum and related dermatophytes reveals candidate genes involved in infection.</title>
        <authorList>
            <person name="Martinez D.A."/>
            <person name="Oliver B.G."/>
            <person name="Graeser Y."/>
            <person name="Goldberg J.M."/>
            <person name="Li W."/>
            <person name="Martinez-Rossi N.M."/>
            <person name="Monod M."/>
            <person name="Shelest E."/>
            <person name="Barton R.C."/>
            <person name="Birch E."/>
            <person name="Brakhage A.A."/>
            <person name="Chen Z."/>
            <person name="Gurr S.J."/>
            <person name="Heiman D."/>
            <person name="Heitman J."/>
            <person name="Kosti I."/>
            <person name="Rossi A."/>
            <person name="Saif S."/>
            <person name="Samalova M."/>
            <person name="Saunders C.W."/>
            <person name="Shea T."/>
            <person name="Summerbell R.C."/>
            <person name="Xu J."/>
            <person name="Young S."/>
            <person name="Zeng Q."/>
            <person name="Birren B.W."/>
            <person name="Cuomo C.A."/>
            <person name="White T.C."/>
        </authorList>
    </citation>
    <scope>NUCLEOTIDE SEQUENCE [LARGE SCALE GENOMIC DNA]</scope>
    <source>
        <strain evidence="2">ATCC MYA-4604 / CBS 118893</strain>
    </source>
</reference>